<proteinExistence type="predicted"/>
<dbReference type="AlphaFoldDB" id="A0A0G0BTB8"/>
<evidence type="ECO:0000256" key="1">
    <source>
        <dbReference type="SAM" id="Phobius"/>
    </source>
</evidence>
<evidence type="ECO:0000313" key="3">
    <source>
        <dbReference type="EMBL" id="KKP72694.1"/>
    </source>
</evidence>
<accession>A0A0G0BTB8</accession>
<dbReference type="CDD" id="cd02947">
    <property type="entry name" value="TRX_family"/>
    <property type="match status" value="1"/>
</dbReference>
<dbReference type="Gene3D" id="3.40.30.10">
    <property type="entry name" value="Glutaredoxin"/>
    <property type="match status" value="1"/>
</dbReference>
<sequence length="152" mass="17780">MKKITIVLGVVVISVFVVFVFFRTAQEERIIREKIIVNDITPSDNTEKTDSSRYIDYSKSLFDQMPNKKRVYFFHAKWCPTCKVANEEFTQNIDRIPNDVILFKTDYDSEKGLKSKYGITYQHTFVYVDSQGEEINKWNGGDIEELINNTTK</sequence>
<dbReference type="Proteomes" id="UP000034457">
    <property type="component" value="Unassembled WGS sequence"/>
</dbReference>
<dbReference type="InterPro" id="IPR036249">
    <property type="entry name" value="Thioredoxin-like_sf"/>
</dbReference>
<keyword evidence="1" id="KW-0812">Transmembrane</keyword>
<comment type="caution">
    <text evidence="3">The sequence shown here is derived from an EMBL/GenBank/DDBJ whole genome shotgun (WGS) entry which is preliminary data.</text>
</comment>
<name>A0A0G0BTB8_9BACT</name>
<keyword evidence="1" id="KW-0472">Membrane</keyword>
<evidence type="ECO:0000259" key="2">
    <source>
        <dbReference type="Pfam" id="PF00085"/>
    </source>
</evidence>
<feature type="transmembrane region" description="Helical" evidence="1">
    <location>
        <begin position="6"/>
        <end position="25"/>
    </location>
</feature>
<gene>
    <name evidence="3" type="ORF">UR68_C0013G0007</name>
</gene>
<feature type="domain" description="Thioredoxin" evidence="2">
    <location>
        <begin position="66"/>
        <end position="148"/>
    </location>
</feature>
<dbReference type="EMBL" id="LBQC01000013">
    <property type="protein sequence ID" value="KKP72694.1"/>
    <property type="molecule type" value="Genomic_DNA"/>
</dbReference>
<keyword evidence="1" id="KW-1133">Transmembrane helix</keyword>
<evidence type="ECO:0000313" key="4">
    <source>
        <dbReference type="Proteomes" id="UP000034457"/>
    </source>
</evidence>
<dbReference type="STRING" id="1618478.UR68_C0013G0007"/>
<reference evidence="3 4" key="1">
    <citation type="journal article" date="2015" name="Nature">
        <title>rRNA introns, odd ribosomes, and small enigmatic genomes across a large radiation of phyla.</title>
        <authorList>
            <person name="Brown C.T."/>
            <person name="Hug L.A."/>
            <person name="Thomas B.C."/>
            <person name="Sharon I."/>
            <person name="Castelle C.J."/>
            <person name="Singh A."/>
            <person name="Wilkins M.J."/>
            <person name="Williams K.H."/>
            <person name="Banfield J.F."/>
        </authorList>
    </citation>
    <scope>NUCLEOTIDE SEQUENCE [LARGE SCALE GENOMIC DNA]</scope>
</reference>
<dbReference type="SUPFAM" id="SSF52833">
    <property type="entry name" value="Thioredoxin-like"/>
    <property type="match status" value="1"/>
</dbReference>
<dbReference type="InterPro" id="IPR013766">
    <property type="entry name" value="Thioredoxin_domain"/>
</dbReference>
<organism evidence="3 4">
    <name type="scientific">Candidatus Roizmanbacteria bacterium GW2011_GWA2_35_19</name>
    <dbReference type="NCBI Taxonomy" id="1618478"/>
    <lineage>
        <taxon>Bacteria</taxon>
        <taxon>Candidatus Roizmaniibacteriota</taxon>
    </lineage>
</organism>
<dbReference type="Pfam" id="PF00085">
    <property type="entry name" value="Thioredoxin"/>
    <property type="match status" value="1"/>
</dbReference>
<protein>
    <submittedName>
        <fullName evidence="3">Thioredoxin</fullName>
    </submittedName>
</protein>